<dbReference type="InterPro" id="IPR036388">
    <property type="entry name" value="WH-like_DNA-bd_sf"/>
</dbReference>
<evidence type="ECO:0000313" key="4">
    <source>
        <dbReference type="Proteomes" id="UP001596083"/>
    </source>
</evidence>
<dbReference type="InterPro" id="IPR000792">
    <property type="entry name" value="Tscrpt_reg_LuxR_C"/>
</dbReference>
<dbReference type="Proteomes" id="UP001596083">
    <property type="component" value="Unassembled WGS sequence"/>
</dbReference>
<dbReference type="InterPro" id="IPR016032">
    <property type="entry name" value="Sig_transdc_resp-reg_C-effctor"/>
</dbReference>
<gene>
    <name evidence="3" type="ORF">ACFP1Z_02810</name>
</gene>
<reference evidence="4" key="1">
    <citation type="journal article" date="2019" name="Int. J. Syst. Evol. Microbiol.">
        <title>The Global Catalogue of Microorganisms (GCM) 10K type strain sequencing project: providing services to taxonomists for standard genome sequencing and annotation.</title>
        <authorList>
            <consortium name="The Broad Institute Genomics Platform"/>
            <consortium name="The Broad Institute Genome Sequencing Center for Infectious Disease"/>
            <person name="Wu L."/>
            <person name="Ma J."/>
        </authorList>
    </citation>
    <scope>NUCLEOTIDE SEQUENCE [LARGE SCALE GENOMIC DNA]</scope>
    <source>
        <strain evidence="4">CGMCC 4.7304</strain>
    </source>
</reference>
<evidence type="ECO:0000313" key="3">
    <source>
        <dbReference type="EMBL" id="MFC5719114.1"/>
    </source>
</evidence>
<feature type="domain" description="HTH luxR-type" evidence="2">
    <location>
        <begin position="165"/>
        <end position="222"/>
    </location>
</feature>
<dbReference type="Pfam" id="PF13412">
    <property type="entry name" value="HTH_24"/>
    <property type="match status" value="1"/>
</dbReference>
<dbReference type="RefSeq" id="WP_390314125.1">
    <property type="nucleotide sequence ID" value="NZ_JBHSPB010000002.1"/>
</dbReference>
<keyword evidence="4" id="KW-1185">Reference proteome</keyword>
<dbReference type="Gene3D" id="1.10.10.10">
    <property type="entry name" value="Winged helix-like DNA-binding domain superfamily/Winged helix DNA-binding domain"/>
    <property type="match status" value="1"/>
</dbReference>
<proteinExistence type="predicted"/>
<protein>
    <submittedName>
        <fullName evidence="3">Winged helix-turn-helix transcriptional regulator</fullName>
    </submittedName>
</protein>
<name>A0ABW0YRE9_9ACTN</name>
<comment type="caution">
    <text evidence="3">The sequence shown here is derived from an EMBL/GenBank/DDBJ whole genome shotgun (WGS) entry which is preliminary data.</text>
</comment>
<accession>A0ABW0YRE9</accession>
<dbReference type="SUPFAM" id="SSF46894">
    <property type="entry name" value="C-terminal effector domain of the bipartite response regulators"/>
    <property type="match status" value="1"/>
</dbReference>
<sequence length="234" mass="24753">MTGIHSVGERLRQLRYGATREVCALLTGRPWAAVTPAGAATAARVPLRIVVERAGPYARAGSAAGGIAFGGPALIRVVERVPAELVVADREIALLRLTPSAADGSSDGTTEDDTVHSEPQESQESLALAVRSGKLLASLVDLFEDVWQEALPLRVCADTGRRDGGAGPDATDLRILSLLLVGLTDASVARQLGLGLRTVQRRVKRLMELARVTTRLQLGWYAAECGWTAARGTP</sequence>
<dbReference type="EMBL" id="JBHSPB010000002">
    <property type="protein sequence ID" value="MFC5719114.1"/>
    <property type="molecule type" value="Genomic_DNA"/>
</dbReference>
<feature type="region of interest" description="Disordered" evidence="1">
    <location>
        <begin position="101"/>
        <end position="123"/>
    </location>
</feature>
<evidence type="ECO:0000259" key="2">
    <source>
        <dbReference type="SMART" id="SM00421"/>
    </source>
</evidence>
<dbReference type="SMART" id="SM00421">
    <property type="entry name" value="HTH_LUXR"/>
    <property type="match status" value="1"/>
</dbReference>
<evidence type="ECO:0000256" key="1">
    <source>
        <dbReference type="SAM" id="MobiDB-lite"/>
    </source>
</evidence>
<organism evidence="3 4">
    <name type="scientific">Streptomyces gamaensis</name>
    <dbReference type="NCBI Taxonomy" id="1763542"/>
    <lineage>
        <taxon>Bacteria</taxon>
        <taxon>Bacillati</taxon>
        <taxon>Actinomycetota</taxon>
        <taxon>Actinomycetes</taxon>
        <taxon>Kitasatosporales</taxon>
        <taxon>Streptomycetaceae</taxon>
        <taxon>Streptomyces</taxon>
    </lineage>
</organism>